<dbReference type="OrthoDB" id="3196926at2"/>
<evidence type="ECO:0000256" key="1">
    <source>
        <dbReference type="ARBA" id="ARBA00023015"/>
    </source>
</evidence>
<dbReference type="InterPro" id="IPR001647">
    <property type="entry name" value="HTH_TetR"/>
</dbReference>
<keyword evidence="1" id="KW-0805">Transcription regulation</keyword>
<reference evidence="6 7" key="1">
    <citation type="journal article" date="2019" name="Appl. Environ. Microbiol.">
        <title>Environmental Evidence and Genomic Insight of Iron-oxidizing Bacteria Preference Towards More Corrosion Resistant Stainless Steel at Higher Salinities.</title>
        <authorList>
            <person name="Garrison C.E."/>
            <person name="Price K.A."/>
            <person name="Field E.K."/>
        </authorList>
    </citation>
    <scope>NUCLEOTIDE SEQUENCE [LARGE SCALE GENOMIC DNA]</scope>
    <source>
        <strain evidence="6 7">P3</strain>
    </source>
</reference>
<dbReference type="Pfam" id="PF00440">
    <property type="entry name" value="TetR_N"/>
    <property type="match status" value="1"/>
</dbReference>
<dbReference type="InterPro" id="IPR009057">
    <property type="entry name" value="Homeodomain-like_sf"/>
</dbReference>
<comment type="caution">
    <text evidence="6">The sequence shown here is derived from an EMBL/GenBank/DDBJ whole genome shotgun (WGS) entry which is preliminary data.</text>
</comment>
<evidence type="ECO:0000313" key="7">
    <source>
        <dbReference type="Proteomes" id="UP000306585"/>
    </source>
</evidence>
<dbReference type="GO" id="GO:0003677">
    <property type="term" value="F:DNA binding"/>
    <property type="evidence" value="ECO:0007669"/>
    <property type="project" value="UniProtKB-UniRule"/>
</dbReference>
<evidence type="ECO:0000256" key="4">
    <source>
        <dbReference type="PROSITE-ProRule" id="PRU00335"/>
    </source>
</evidence>
<dbReference type="PANTHER" id="PTHR47506:SF1">
    <property type="entry name" value="HTH-TYPE TRANSCRIPTIONAL REGULATOR YJDC"/>
    <property type="match status" value="1"/>
</dbReference>
<dbReference type="PANTHER" id="PTHR47506">
    <property type="entry name" value="TRANSCRIPTIONAL REGULATORY PROTEIN"/>
    <property type="match status" value="1"/>
</dbReference>
<evidence type="ECO:0000259" key="5">
    <source>
        <dbReference type="PROSITE" id="PS50977"/>
    </source>
</evidence>
<feature type="DNA-binding region" description="H-T-H motif" evidence="4">
    <location>
        <begin position="26"/>
        <end position="45"/>
    </location>
</feature>
<keyword evidence="3" id="KW-0804">Transcription</keyword>
<dbReference type="SUPFAM" id="SSF48498">
    <property type="entry name" value="Tetracyclin repressor-like, C-terminal domain"/>
    <property type="match status" value="1"/>
</dbReference>
<accession>A0A5R9GLU0</accession>
<name>A0A5R9GLU0_9PROT</name>
<dbReference type="SUPFAM" id="SSF46689">
    <property type="entry name" value="Homeodomain-like"/>
    <property type="match status" value="1"/>
</dbReference>
<organism evidence="6 7">
    <name type="scientific">Mariprofundus erugo</name>
    <dbReference type="NCBI Taxonomy" id="2528639"/>
    <lineage>
        <taxon>Bacteria</taxon>
        <taxon>Pseudomonadati</taxon>
        <taxon>Pseudomonadota</taxon>
        <taxon>Candidatius Mariprofundia</taxon>
        <taxon>Mariprofundales</taxon>
        <taxon>Mariprofundaceae</taxon>
        <taxon>Mariprofundus</taxon>
    </lineage>
</organism>
<gene>
    <name evidence="6" type="ORF">FEF65_13035</name>
</gene>
<evidence type="ECO:0000313" key="6">
    <source>
        <dbReference type="EMBL" id="TLS65383.1"/>
    </source>
</evidence>
<evidence type="ECO:0000256" key="3">
    <source>
        <dbReference type="ARBA" id="ARBA00023163"/>
    </source>
</evidence>
<protein>
    <submittedName>
        <fullName evidence="6">TetR/AcrR family transcriptional regulator</fullName>
    </submittedName>
</protein>
<proteinExistence type="predicted"/>
<dbReference type="AlphaFoldDB" id="A0A5R9GLU0"/>
<keyword evidence="2 4" id="KW-0238">DNA-binding</keyword>
<dbReference type="EMBL" id="VBRY01000018">
    <property type="protein sequence ID" value="TLS65383.1"/>
    <property type="molecule type" value="Genomic_DNA"/>
</dbReference>
<feature type="domain" description="HTH tetR-type" evidence="5">
    <location>
        <begin position="3"/>
        <end position="63"/>
    </location>
</feature>
<evidence type="ECO:0000256" key="2">
    <source>
        <dbReference type="ARBA" id="ARBA00023125"/>
    </source>
</evidence>
<sequence length="182" mass="20471">MSLSTAEKIIRVAEAQVRSGGYNAFSFREISKEIGIKSASIHYHFPTKADLGLALANRYTDRFTVYLNQIACDSEDLSTRLHQYIELFRHAIQHDKKMCLCGMLASEADVLPFPVQQAVKVFFEANLQWLELFVFADEPDPHAQAMLVLSCLEGALLVSKAMNDATAFDLAVNQLMFSFRKS</sequence>
<dbReference type="Gene3D" id="1.10.357.10">
    <property type="entry name" value="Tetracycline Repressor, domain 2"/>
    <property type="match status" value="1"/>
</dbReference>
<dbReference type="Proteomes" id="UP000306585">
    <property type="component" value="Unassembled WGS sequence"/>
</dbReference>
<keyword evidence="7" id="KW-1185">Reference proteome</keyword>
<dbReference type="PROSITE" id="PS50977">
    <property type="entry name" value="HTH_TETR_2"/>
    <property type="match status" value="1"/>
</dbReference>
<dbReference type="InterPro" id="IPR036271">
    <property type="entry name" value="Tet_transcr_reg_TetR-rel_C_sf"/>
</dbReference>